<organism evidence="3 4">
    <name type="scientific">Streptomyces alanosinicus</name>
    <dbReference type="NCBI Taxonomy" id="68171"/>
    <lineage>
        <taxon>Bacteria</taxon>
        <taxon>Bacillati</taxon>
        <taxon>Actinomycetota</taxon>
        <taxon>Actinomycetes</taxon>
        <taxon>Kitasatosporales</taxon>
        <taxon>Streptomycetaceae</taxon>
        <taxon>Streptomyces</taxon>
    </lineage>
</organism>
<sequence>MAFPDRIERTVDIAHPPATVWAALTTAEGLSSWFGDKAGIDLRPGGSAWMTWDGGHSADMRVERVEEPTVFGFTWRMAGLPKDDPRRTYVEFTLEPVATGTRLTVVETGFAQLPDDLHREEYDGHTEGWARELGELVDHLDAAA</sequence>
<dbReference type="InterPro" id="IPR013538">
    <property type="entry name" value="ASHA1/2-like_C"/>
</dbReference>
<comment type="similarity">
    <text evidence="1">Belongs to the AHA1 family.</text>
</comment>
<keyword evidence="4" id="KW-1185">Reference proteome</keyword>
<evidence type="ECO:0000313" key="3">
    <source>
        <dbReference type="EMBL" id="GHD99646.1"/>
    </source>
</evidence>
<dbReference type="SUPFAM" id="SSF55961">
    <property type="entry name" value="Bet v1-like"/>
    <property type="match status" value="1"/>
</dbReference>
<protein>
    <recommendedName>
        <fullName evidence="2">Activator of Hsp90 ATPase homologue 1/2-like C-terminal domain-containing protein</fullName>
    </recommendedName>
</protein>
<proteinExistence type="inferred from homology"/>
<gene>
    <name evidence="3" type="ORF">GCM10010339_11790</name>
</gene>
<dbReference type="Pfam" id="PF08327">
    <property type="entry name" value="AHSA1"/>
    <property type="match status" value="1"/>
</dbReference>
<comment type="caution">
    <text evidence="3">The sequence shown here is derived from an EMBL/GenBank/DDBJ whole genome shotgun (WGS) entry which is preliminary data.</text>
</comment>
<reference evidence="3" key="2">
    <citation type="submission" date="2020-09" db="EMBL/GenBank/DDBJ databases">
        <authorList>
            <person name="Sun Q."/>
            <person name="Ohkuma M."/>
        </authorList>
    </citation>
    <scope>NUCLEOTIDE SEQUENCE</scope>
    <source>
        <strain evidence="3">JCM 4714</strain>
    </source>
</reference>
<evidence type="ECO:0000313" key="4">
    <source>
        <dbReference type="Proteomes" id="UP000655443"/>
    </source>
</evidence>
<evidence type="ECO:0000259" key="2">
    <source>
        <dbReference type="Pfam" id="PF08327"/>
    </source>
</evidence>
<evidence type="ECO:0000256" key="1">
    <source>
        <dbReference type="ARBA" id="ARBA00006817"/>
    </source>
</evidence>
<name>A0A918YEA1_9ACTN</name>
<dbReference type="Proteomes" id="UP000655443">
    <property type="component" value="Unassembled WGS sequence"/>
</dbReference>
<accession>A0A918YEA1</accession>
<dbReference type="EMBL" id="BMVG01000001">
    <property type="protein sequence ID" value="GHD99646.1"/>
    <property type="molecule type" value="Genomic_DNA"/>
</dbReference>
<feature type="domain" description="Activator of Hsp90 ATPase homologue 1/2-like C-terminal" evidence="2">
    <location>
        <begin position="15"/>
        <end position="140"/>
    </location>
</feature>
<dbReference type="Gene3D" id="3.30.530.20">
    <property type="match status" value="1"/>
</dbReference>
<reference evidence="3" key="1">
    <citation type="journal article" date="2014" name="Int. J. Syst. Evol. Microbiol.">
        <title>Complete genome sequence of Corynebacterium casei LMG S-19264T (=DSM 44701T), isolated from a smear-ripened cheese.</title>
        <authorList>
            <consortium name="US DOE Joint Genome Institute (JGI-PGF)"/>
            <person name="Walter F."/>
            <person name="Albersmeier A."/>
            <person name="Kalinowski J."/>
            <person name="Ruckert C."/>
        </authorList>
    </citation>
    <scope>NUCLEOTIDE SEQUENCE</scope>
    <source>
        <strain evidence="3">JCM 4714</strain>
    </source>
</reference>
<dbReference type="InterPro" id="IPR023393">
    <property type="entry name" value="START-like_dom_sf"/>
</dbReference>
<dbReference type="RefSeq" id="WP_189949040.1">
    <property type="nucleotide sequence ID" value="NZ_BMVG01000001.1"/>
</dbReference>
<dbReference type="AlphaFoldDB" id="A0A918YEA1"/>